<proteinExistence type="predicted"/>
<dbReference type="InterPro" id="IPR041628">
    <property type="entry name" value="ChlI/MoxR_AAA_lid"/>
</dbReference>
<comment type="pathway">
    <text evidence="2">Porphyrin-containing compound metabolism.</text>
</comment>
<dbReference type="GO" id="GO:0016851">
    <property type="term" value="F:magnesium chelatase activity"/>
    <property type="evidence" value="ECO:0007669"/>
    <property type="project" value="UniProtKB-EC"/>
</dbReference>
<protein>
    <recommendedName>
        <fullName evidence="1">magnesium chelatase</fullName>
        <ecNumber evidence="1">6.6.1.1</ecNumber>
    </recommendedName>
</protein>
<evidence type="ECO:0000313" key="4">
    <source>
        <dbReference type="EMBL" id="KUI61871.1"/>
    </source>
</evidence>
<organism evidence="4 5">
    <name type="scientific">Cytospora mali</name>
    <name type="common">Apple Valsa canker fungus</name>
    <name type="synonym">Valsa mali</name>
    <dbReference type="NCBI Taxonomy" id="578113"/>
    <lineage>
        <taxon>Eukaryota</taxon>
        <taxon>Fungi</taxon>
        <taxon>Dikarya</taxon>
        <taxon>Ascomycota</taxon>
        <taxon>Pezizomycotina</taxon>
        <taxon>Sordariomycetes</taxon>
        <taxon>Sordariomycetidae</taxon>
        <taxon>Diaporthales</taxon>
        <taxon>Cytosporaceae</taxon>
        <taxon>Cytospora</taxon>
    </lineage>
</organism>
<evidence type="ECO:0000259" key="3">
    <source>
        <dbReference type="Pfam" id="PF17863"/>
    </source>
</evidence>
<feature type="domain" description="ChlI/MoxR AAA lid" evidence="3">
    <location>
        <begin position="338"/>
        <end position="397"/>
    </location>
</feature>
<keyword evidence="5" id="KW-1185">Reference proteome</keyword>
<evidence type="ECO:0000256" key="2">
    <source>
        <dbReference type="ARBA" id="ARBA00023444"/>
    </source>
</evidence>
<dbReference type="Gene3D" id="1.10.8.80">
    <property type="entry name" value="Magnesium chelatase subunit I, C-Terminal domain"/>
    <property type="match status" value="1"/>
</dbReference>
<dbReference type="PANTHER" id="PTHR11603:SF132">
    <property type="entry name" value="C2H2-TYPE DOMAIN-CONTAINING PROTEIN"/>
    <property type="match status" value="1"/>
</dbReference>
<dbReference type="InterPro" id="IPR052041">
    <property type="entry name" value="Nucleic_acid_metab_PIN/TRAM"/>
</dbReference>
<reference evidence="5" key="1">
    <citation type="submission" date="2014-12" db="EMBL/GenBank/DDBJ databases">
        <title>Genome Sequence of Valsa Canker Pathogens Uncovers a Specific Adaption of Colonization on Woody Bark.</title>
        <authorList>
            <person name="Yin Z."/>
            <person name="Liu H."/>
            <person name="Gao X."/>
            <person name="Li Z."/>
            <person name="Song N."/>
            <person name="Ke X."/>
            <person name="Dai Q."/>
            <person name="Wu Y."/>
            <person name="Sun Y."/>
            <person name="Xu J.-R."/>
            <person name="Kang Z.K."/>
            <person name="Wang L."/>
            <person name="Huang L."/>
        </authorList>
    </citation>
    <scope>NUCLEOTIDE SEQUENCE [LARGE SCALE GENOMIC DNA]</scope>
    <source>
        <strain evidence="5">SXYL134</strain>
    </source>
</reference>
<accession>A0A194VDM1</accession>
<dbReference type="EMBL" id="KN714790">
    <property type="protein sequence ID" value="KUI61871.1"/>
    <property type="molecule type" value="Genomic_DNA"/>
</dbReference>
<dbReference type="OrthoDB" id="5582146at2759"/>
<evidence type="ECO:0000256" key="1">
    <source>
        <dbReference type="ARBA" id="ARBA00012825"/>
    </source>
</evidence>
<dbReference type="AlphaFoldDB" id="A0A194VDM1"/>
<evidence type="ECO:0000313" key="5">
    <source>
        <dbReference type="Proteomes" id="UP000078576"/>
    </source>
</evidence>
<dbReference type="EC" id="6.6.1.1" evidence="1"/>
<name>A0A194VDM1_CYTMA</name>
<dbReference type="Proteomes" id="UP000078576">
    <property type="component" value="Unassembled WGS sequence"/>
</dbReference>
<dbReference type="Pfam" id="PF17863">
    <property type="entry name" value="AAA_lid_2"/>
    <property type="match status" value="1"/>
</dbReference>
<sequence length="432" mass="46402">MADNHILTKVHSLSDTELACLLSLIGSEHCIISTPVDALDDLTNELQLISERTFGLKSAIVECTPHTTLDDFASSLLLHTKPPSPTASRSLSPYLSQSAVAGGGGAAAIGHGHDSYFPAGHVAFAQYTPGRQKQYPASISPLTPAPPPNSQMANIILAKNLDRAPKAVQIQALELLRTKRIFTRTSVQTAPKTFMLVAVLGADSGGDARVTAHLNDFFYVSHWVDPEDEGFALLDGNDDESFVSSSEGAGGADGAGDDGASIASTLSVVKRKRRSQGGSTADVMLFRSPKYLAVTDSGANKPPVFSPSDISHLRQLSERTSVDIDVTRYQMNIVSFLRMHRAVGGGISPQATRHFEQLIKSLAPLHGLDYVTPALVQLAARKVYLHRITMAEPARERSMQWGSEIKAIEMLLEGWGPEDVVEEVLEMVAAPV</sequence>
<gene>
    <name evidence="4" type="ORF">VP1G_09031</name>
</gene>
<dbReference type="PANTHER" id="PTHR11603">
    <property type="entry name" value="AAA FAMILY ATPASE"/>
    <property type="match status" value="1"/>
</dbReference>